<reference evidence="2" key="1">
    <citation type="submission" date="2020-01" db="EMBL/GenBank/DDBJ databases">
        <authorList>
            <person name="Mishra B."/>
        </authorList>
    </citation>
    <scope>NUCLEOTIDE SEQUENCE [LARGE SCALE GENOMIC DNA]</scope>
</reference>
<dbReference type="Proteomes" id="UP000467841">
    <property type="component" value="Unassembled WGS sequence"/>
</dbReference>
<organism evidence="2 3">
    <name type="scientific">Microthlaspi erraticum</name>
    <dbReference type="NCBI Taxonomy" id="1685480"/>
    <lineage>
        <taxon>Eukaryota</taxon>
        <taxon>Viridiplantae</taxon>
        <taxon>Streptophyta</taxon>
        <taxon>Embryophyta</taxon>
        <taxon>Tracheophyta</taxon>
        <taxon>Spermatophyta</taxon>
        <taxon>Magnoliopsida</taxon>
        <taxon>eudicotyledons</taxon>
        <taxon>Gunneridae</taxon>
        <taxon>Pentapetalae</taxon>
        <taxon>rosids</taxon>
        <taxon>malvids</taxon>
        <taxon>Brassicales</taxon>
        <taxon>Brassicaceae</taxon>
        <taxon>Coluteocarpeae</taxon>
        <taxon>Microthlaspi</taxon>
    </lineage>
</organism>
<accession>A0A6D2L6X5</accession>
<feature type="region of interest" description="Disordered" evidence="1">
    <location>
        <begin position="1"/>
        <end position="30"/>
    </location>
</feature>
<dbReference type="AlphaFoldDB" id="A0A6D2L6X5"/>
<gene>
    <name evidence="2" type="ORF">MERR_LOCUS47399</name>
</gene>
<comment type="caution">
    <text evidence="2">The sequence shown here is derived from an EMBL/GenBank/DDBJ whole genome shotgun (WGS) entry which is preliminary data.</text>
</comment>
<protein>
    <submittedName>
        <fullName evidence="2">Uncharacterized protein</fullName>
    </submittedName>
</protein>
<evidence type="ECO:0000313" key="3">
    <source>
        <dbReference type="Proteomes" id="UP000467841"/>
    </source>
</evidence>
<proteinExistence type="predicted"/>
<dbReference type="EMBL" id="CACVBM020001817">
    <property type="protein sequence ID" value="CAA7060163.1"/>
    <property type="molecule type" value="Genomic_DNA"/>
</dbReference>
<keyword evidence="3" id="KW-1185">Reference proteome</keyword>
<evidence type="ECO:0000313" key="2">
    <source>
        <dbReference type="EMBL" id="CAA7060163.1"/>
    </source>
</evidence>
<name>A0A6D2L6X5_9BRAS</name>
<sequence length="146" mass="15745">MLQLTPTNYAQRPRCAPGSSPPDGVSQGHFNLTPHSRLGLALIPNYNAPTAPPGESPTPSLWARRPISARGPHPCPTAGPLFLRGSNDLFTIPAINTRPFPVFWPHSHGFGNHFPKGHPSFNYSSPSTLNSGVTYRPLTEKVSALC</sequence>
<feature type="region of interest" description="Disordered" evidence="1">
    <location>
        <begin position="43"/>
        <end position="69"/>
    </location>
</feature>
<evidence type="ECO:0000256" key="1">
    <source>
        <dbReference type="SAM" id="MobiDB-lite"/>
    </source>
</evidence>
<feature type="compositionally biased region" description="Polar residues" evidence="1">
    <location>
        <begin position="1"/>
        <end position="10"/>
    </location>
</feature>